<proteinExistence type="predicted"/>
<evidence type="ECO:0000313" key="1">
    <source>
        <dbReference type="EMBL" id="CAA9410000.1"/>
    </source>
</evidence>
<protein>
    <recommendedName>
        <fullName evidence="2">Response regulatory domain-containing protein</fullName>
    </recommendedName>
</protein>
<organism evidence="1">
    <name type="scientific">uncultured Rubrobacteraceae bacterium</name>
    <dbReference type="NCBI Taxonomy" id="349277"/>
    <lineage>
        <taxon>Bacteria</taxon>
        <taxon>Bacillati</taxon>
        <taxon>Actinomycetota</taxon>
        <taxon>Rubrobacteria</taxon>
        <taxon>Rubrobacterales</taxon>
        <taxon>Rubrobacteraceae</taxon>
        <taxon>environmental samples</taxon>
    </lineage>
</organism>
<accession>A0A6J4PC56</accession>
<sequence>MPRRVQEHNMPDMRDIRHVLVANELASYRESIVAVLRFSFPDLEVFEATAADLNREVLRVRPELVICSRVTSLVKERVPNWVELDLSDLLSIVDRSTIRTG</sequence>
<name>A0A6J4PC56_9ACTN</name>
<evidence type="ECO:0008006" key="2">
    <source>
        <dbReference type="Google" id="ProtNLM"/>
    </source>
</evidence>
<gene>
    <name evidence="1" type="ORF">AVDCRST_MAG01-01-1558</name>
</gene>
<dbReference type="AlphaFoldDB" id="A0A6J4PC56"/>
<dbReference type="EMBL" id="CADCUW010000224">
    <property type="protein sequence ID" value="CAA9410000.1"/>
    <property type="molecule type" value="Genomic_DNA"/>
</dbReference>
<reference evidence="1" key="1">
    <citation type="submission" date="2020-02" db="EMBL/GenBank/DDBJ databases">
        <authorList>
            <person name="Meier V. D."/>
        </authorList>
    </citation>
    <scope>NUCLEOTIDE SEQUENCE</scope>
    <source>
        <strain evidence="1">AVDCRST_MAG01</strain>
    </source>
</reference>